<accession>A0AAE1DT51</accession>
<organism evidence="1 2">
    <name type="scientific">Elysia crispata</name>
    <name type="common">lettuce slug</name>
    <dbReference type="NCBI Taxonomy" id="231223"/>
    <lineage>
        <taxon>Eukaryota</taxon>
        <taxon>Metazoa</taxon>
        <taxon>Spiralia</taxon>
        <taxon>Lophotrochozoa</taxon>
        <taxon>Mollusca</taxon>
        <taxon>Gastropoda</taxon>
        <taxon>Heterobranchia</taxon>
        <taxon>Euthyneura</taxon>
        <taxon>Panpulmonata</taxon>
        <taxon>Sacoglossa</taxon>
        <taxon>Placobranchoidea</taxon>
        <taxon>Plakobranchidae</taxon>
        <taxon>Elysia</taxon>
    </lineage>
</organism>
<evidence type="ECO:0000313" key="1">
    <source>
        <dbReference type="EMBL" id="KAK3781365.1"/>
    </source>
</evidence>
<sequence length="201" mass="22508">MIASCEKRMKTVYYNKIANSGRDVVNCLSYSSISAQYTYSSISAQYTYSSISAQYTYSSISAQYTYSSISAQYTVFGGTLVKIRWAVYLTACCLSGLRYAWISPLPGQVDQLNVKGEKHKSGPVTRAEINKHDLVRQQVCHHARRENDELIYKSMKTSAVQRAVLHPVPAETRLALPTCWPPASDGSIRDRLHGIMSILYS</sequence>
<dbReference type="Proteomes" id="UP001283361">
    <property type="component" value="Unassembled WGS sequence"/>
</dbReference>
<dbReference type="EMBL" id="JAWDGP010002624">
    <property type="protein sequence ID" value="KAK3781365.1"/>
    <property type="molecule type" value="Genomic_DNA"/>
</dbReference>
<name>A0AAE1DT51_9GAST</name>
<protein>
    <submittedName>
        <fullName evidence="1">Uncharacterized protein</fullName>
    </submittedName>
</protein>
<proteinExistence type="predicted"/>
<keyword evidence="2" id="KW-1185">Reference proteome</keyword>
<gene>
    <name evidence="1" type="ORF">RRG08_018991</name>
</gene>
<comment type="caution">
    <text evidence="1">The sequence shown here is derived from an EMBL/GenBank/DDBJ whole genome shotgun (WGS) entry which is preliminary data.</text>
</comment>
<reference evidence="1" key="1">
    <citation type="journal article" date="2023" name="G3 (Bethesda)">
        <title>A reference genome for the long-term kleptoplast-retaining sea slug Elysia crispata morphotype clarki.</title>
        <authorList>
            <person name="Eastman K.E."/>
            <person name="Pendleton A.L."/>
            <person name="Shaikh M.A."/>
            <person name="Suttiyut T."/>
            <person name="Ogas R."/>
            <person name="Tomko P."/>
            <person name="Gavelis G."/>
            <person name="Widhalm J.R."/>
            <person name="Wisecaver J.H."/>
        </authorList>
    </citation>
    <scope>NUCLEOTIDE SEQUENCE</scope>
    <source>
        <strain evidence="1">ECLA1</strain>
    </source>
</reference>
<evidence type="ECO:0000313" key="2">
    <source>
        <dbReference type="Proteomes" id="UP001283361"/>
    </source>
</evidence>
<dbReference type="AlphaFoldDB" id="A0AAE1DT51"/>